<gene>
    <name evidence="2" type="ORF">S01H4_52769</name>
</gene>
<keyword evidence="1" id="KW-0472">Membrane</keyword>
<keyword evidence="1" id="KW-1133">Transmembrane helix</keyword>
<sequence length="41" mass="4717">MATIDNLLLVFTTLIAGILNIICFLLSFLYAKKRNNRLVYL</sequence>
<reference evidence="2" key="1">
    <citation type="journal article" date="2014" name="Front. Microbiol.">
        <title>High frequency of phylogenetically diverse reductive dehalogenase-homologous genes in deep subseafloor sedimentary metagenomes.</title>
        <authorList>
            <person name="Kawai M."/>
            <person name="Futagami T."/>
            <person name="Toyoda A."/>
            <person name="Takaki Y."/>
            <person name="Nishi S."/>
            <person name="Hori S."/>
            <person name="Arai W."/>
            <person name="Tsubouchi T."/>
            <person name="Morono Y."/>
            <person name="Uchiyama I."/>
            <person name="Ito T."/>
            <person name="Fujiyama A."/>
            <person name="Inagaki F."/>
            <person name="Takami H."/>
        </authorList>
    </citation>
    <scope>NUCLEOTIDE SEQUENCE</scope>
    <source>
        <strain evidence="2">Expedition CK06-06</strain>
    </source>
</reference>
<dbReference type="EMBL" id="BART01030188">
    <property type="protein sequence ID" value="GAH15094.1"/>
    <property type="molecule type" value="Genomic_DNA"/>
</dbReference>
<accession>X1ED81</accession>
<name>X1ED81_9ZZZZ</name>
<feature type="transmembrane region" description="Helical" evidence="1">
    <location>
        <begin position="6"/>
        <end position="31"/>
    </location>
</feature>
<dbReference type="AlphaFoldDB" id="X1ED81"/>
<feature type="non-terminal residue" evidence="2">
    <location>
        <position position="41"/>
    </location>
</feature>
<evidence type="ECO:0000313" key="2">
    <source>
        <dbReference type="EMBL" id="GAH15094.1"/>
    </source>
</evidence>
<proteinExistence type="predicted"/>
<protein>
    <submittedName>
        <fullName evidence="2">Uncharacterized protein</fullName>
    </submittedName>
</protein>
<organism evidence="2">
    <name type="scientific">marine sediment metagenome</name>
    <dbReference type="NCBI Taxonomy" id="412755"/>
    <lineage>
        <taxon>unclassified sequences</taxon>
        <taxon>metagenomes</taxon>
        <taxon>ecological metagenomes</taxon>
    </lineage>
</organism>
<keyword evidence="1" id="KW-0812">Transmembrane</keyword>
<comment type="caution">
    <text evidence="2">The sequence shown here is derived from an EMBL/GenBank/DDBJ whole genome shotgun (WGS) entry which is preliminary data.</text>
</comment>
<evidence type="ECO:0000256" key="1">
    <source>
        <dbReference type="SAM" id="Phobius"/>
    </source>
</evidence>